<protein>
    <submittedName>
        <fullName evidence="3">Short-chain dehydrogenase/reductase SDR</fullName>
    </submittedName>
</protein>
<dbReference type="SUPFAM" id="SSF51735">
    <property type="entry name" value="NAD(P)-binding Rossmann-fold domains"/>
    <property type="match status" value="1"/>
</dbReference>
<evidence type="ECO:0000256" key="2">
    <source>
        <dbReference type="ARBA" id="ARBA00023002"/>
    </source>
</evidence>
<dbReference type="FunFam" id="3.40.50.720:FF:000084">
    <property type="entry name" value="Short-chain dehydrogenase reductase"/>
    <property type="match status" value="1"/>
</dbReference>
<keyword evidence="2" id="KW-0560">Oxidoreductase</keyword>
<dbReference type="PANTHER" id="PTHR24321:SF8">
    <property type="entry name" value="ESTRADIOL 17-BETA-DEHYDROGENASE 8-RELATED"/>
    <property type="match status" value="1"/>
</dbReference>
<dbReference type="EMBL" id="FCNY02000010">
    <property type="protein sequence ID" value="SAL51831.1"/>
    <property type="molecule type" value="Genomic_DNA"/>
</dbReference>
<dbReference type="PRINTS" id="PR00080">
    <property type="entry name" value="SDRFAMILY"/>
</dbReference>
<reference evidence="4" key="1">
    <citation type="submission" date="2016-01" db="EMBL/GenBank/DDBJ databases">
        <authorList>
            <person name="Peeters C."/>
        </authorList>
    </citation>
    <scope>NUCLEOTIDE SEQUENCE [LARGE SCALE GENOMIC DNA]</scope>
</reference>
<dbReference type="AlphaFoldDB" id="A0A158I6W0"/>
<evidence type="ECO:0000313" key="3">
    <source>
        <dbReference type="EMBL" id="SAL51831.1"/>
    </source>
</evidence>
<evidence type="ECO:0000313" key="4">
    <source>
        <dbReference type="Proteomes" id="UP000054740"/>
    </source>
</evidence>
<proteinExistence type="inferred from homology"/>
<dbReference type="InterPro" id="IPR002347">
    <property type="entry name" value="SDR_fam"/>
</dbReference>
<keyword evidence="4" id="KW-1185">Reference proteome</keyword>
<dbReference type="PROSITE" id="PS00061">
    <property type="entry name" value="ADH_SHORT"/>
    <property type="match status" value="1"/>
</dbReference>
<dbReference type="PRINTS" id="PR00081">
    <property type="entry name" value="GDHRDH"/>
</dbReference>
<dbReference type="PANTHER" id="PTHR24321">
    <property type="entry name" value="DEHYDROGENASES, SHORT CHAIN"/>
    <property type="match status" value="1"/>
</dbReference>
<accession>A0A158I6W0</accession>
<dbReference type="NCBIfam" id="NF005559">
    <property type="entry name" value="PRK07231.1"/>
    <property type="match status" value="1"/>
</dbReference>
<evidence type="ECO:0000256" key="1">
    <source>
        <dbReference type="ARBA" id="ARBA00006484"/>
    </source>
</evidence>
<gene>
    <name evidence="3" type="ORF">AWB70_04252</name>
</gene>
<dbReference type="RefSeq" id="WP_053572499.1">
    <property type="nucleotide sequence ID" value="NZ_FCNY02000010.1"/>
</dbReference>
<comment type="similarity">
    <text evidence="1">Belongs to the short-chain dehydrogenases/reductases (SDR) family.</text>
</comment>
<name>A0A158I6W0_CABCO</name>
<dbReference type="InterPro" id="IPR036291">
    <property type="entry name" value="NAD(P)-bd_dom_sf"/>
</dbReference>
<dbReference type="Proteomes" id="UP000054740">
    <property type="component" value="Unassembled WGS sequence"/>
</dbReference>
<dbReference type="Pfam" id="PF13561">
    <property type="entry name" value="adh_short_C2"/>
    <property type="match status" value="1"/>
</dbReference>
<organism evidence="3 4">
    <name type="scientific">Caballeronia cordobensis</name>
    <name type="common">Burkholderia cordobensis</name>
    <dbReference type="NCBI Taxonomy" id="1353886"/>
    <lineage>
        <taxon>Bacteria</taxon>
        <taxon>Pseudomonadati</taxon>
        <taxon>Pseudomonadota</taxon>
        <taxon>Betaproteobacteria</taxon>
        <taxon>Burkholderiales</taxon>
        <taxon>Burkholderiaceae</taxon>
        <taxon>Caballeronia</taxon>
    </lineage>
</organism>
<dbReference type="InterPro" id="IPR020904">
    <property type="entry name" value="Sc_DH/Rdtase_CS"/>
</dbReference>
<dbReference type="Gene3D" id="3.40.50.720">
    <property type="entry name" value="NAD(P)-binding Rossmann-like Domain"/>
    <property type="match status" value="1"/>
</dbReference>
<sequence>MQHPLDGKAIIVTGAARGIGRAAAYALGEAGASLALADLDEEGLQETAEYLKRSGVQVMAVKTNVARETDVAALVERAVTKFGRIHGAFNNAGVEQRNAALHEMTEEQWDVVMDVNLKGVFLCLKHEIAAMLKSGGGAIVNTSSGLGRVAIPNAAEYCASKAAVLGVTKSAAVEYGARGIRVNAVLPGIIRTPMIESLISQPQFSDLLPQLESRHPIGRLGSPHEVGDAVVWLLSNQSSFVTGAEIAVDGGYLAL</sequence>
<dbReference type="GO" id="GO:0016491">
    <property type="term" value="F:oxidoreductase activity"/>
    <property type="evidence" value="ECO:0007669"/>
    <property type="project" value="UniProtKB-KW"/>
</dbReference>